<name>A0ABN1C8N4_SACER</name>
<feature type="domain" description="Biotin-protein ligase N-terminal" evidence="1">
    <location>
        <begin position="7"/>
        <end position="106"/>
    </location>
</feature>
<dbReference type="InterPro" id="IPR019197">
    <property type="entry name" value="Biotin-prot_ligase_N"/>
</dbReference>
<dbReference type="PIRSF" id="PIRSF016642">
    <property type="entry name" value="UCP016642"/>
    <property type="match status" value="1"/>
</dbReference>
<protein>
    <submittedName>
        <fullName evidence="2">BPL-N domain-containing protein</fullName>
    </submittedName>
</protein>
<sequence>MRRPLALVYRGPAAKPVECSEAAAELLSSSPRRFDVCYVGPKERLEISPRTLASATLYIQPGGGGLKRGYRAMKSYKKVIREFVGDGGRYVGFCLGGYLAGASPGFALLPGDTDQYISTCGATVRSTDETVVEVLWRGRARYLYFQDGAMFLLRPDARGVDVLARYRSGEIAALAAPFGAGRVAVAGPHPEATSDWFEDAGLHVPGGSGFDLGHDLIEAVMA</sequence>
<dbReference type="Gene3D" id="3.40.50.880">
    <property type="match status" value="1"/>
</dbReference>
<evidence type="ECO:0000259" key="1">
    <source>
        <dbReference type="Pfam" id="PF09825"/>
    </source>
</evidence>
<dbReference type="InterPro" id="IPR029062">
    <property type="entry name" value="Class_I_gatase-like"/>
</dbReference>
<reference evidence="2 3" key="1">
    <citation type="journal article" date="2019" name="Int. J. Syst. Evol. Microbiol.">
        <title>The Global Catalogue of Microorganisms (GCM) 10K type strain sequencing project: providing services to taxonomists for standard genome sequencing and annotation.</title>
        <authorList>
            <consortium name="The Broad Institute Genomics Platform"/>
            <consortium name="The Broad Institute Genome Sequencing Center for Infectious Disease"/>
            <person name="Wu L."/>
            <person name="Ma J."/>
        </authorList>
    </citation>
    <scope>NUCLEOTIDE SEQUENCE [LARGE SCALE GENOMIC DNA]</scope>
    <source>
        <strain evidence="2 3">JCM 10303</strain>
    </source>
</reference>
<dbReference type="Proteomes" id="UP001500729">
    <property type="component" value="Unassembled WGS sequence"/>
</dbReference>
<accession>A0ABN1C8N4</accession>
<comment type="caution">
    <text evidence="2">The sequence shown here is derived from an EMBL/GenBank/DDBJ whole genome shotgun (WGS) entry which is preliminary data.</text>
</comment>
<organism evidence="2 3">
    <name type="scientific">Saccharopolyspora erythraea</name>
    <name type="common">Streptomyces erythraeus</name>
    <dbReference type="NCBI Taxonomy" id="1836"/>
    <lineage>
        <taxon>Bacteria</taxon>
        <taxon>Bacillati</taxon>
        <taxon>Actinomycetota</taxon>
        <taxon>Actinomycetes</taxon>
        <taxon>Pseudonocardiales</taxon>
        <taxon>Pseudonocardiaceae</taxon>
        <taxon>Saccharopolyspora</taxon>
    </lineage>
</organism>
<keyword evidence="3" id="KW-1185">Reference proteome</keyword>
<evidence type="ECO:0000313" key="2">
    <source>
        <dbReference type="EMBL" id="GAA0514062.1"/>
    </source>
</evidence>
<gene>
    <name evidence="2" type="ORF">GCM10009533_11190</name>
</gene>
<dbReference type="InterPro" id="IPR015834">
    <property type="entry name" value="UCP016642"/>
</dbReference>
<dbReference type="RefSeq" id="WP_011873967.1">
    <property type="nucleotide sequence ID" value="NZ_BAAAGS010000005.1"/>
</dbReference>
<evidence type="ECO:0000313" key="3">
    <source>
        <dbReference type="Proteomes" id="UP001500729"/>
    </source>
</evidence>
<proteinExistence type="predicted"/>
<dbReference type="Pfam" id="PF09825">
    <property type="entry name" value="BPL_N"/>
    <property type="match status" value="1"/>
</dbReference>
<dbReference type="SUPFAM" id="SSF52317">
    <property type="entry name" value="Class I glutamine amidotransferase-like"/>
    <property type="match status" value="1"/>
</dbReference>
<dbReference type="EMBL" id="BAAAGS010000005">
    <property type="protein sequence ID" value="GAA0514062.1"/>
    <property type="molecule type" value="Genomic_DNA"/>
</dbReference>